<dbReference type="GO" id="GO:0043107">
    <property type="term" value="P:type IV pilus-dependent motility"/>
    <property type="evidence" value="ECO:0007669"/>
    <property type="project" value="TreeGrafter"/>
</dbReference>
<feature type="coiled-coil region" evidence="1">
    <location>
        <begin position="57"/>
        <end position="91"/>
    </location>
</feature>
<dbReference type="HOGENOM" id="CLU_081304_1_2_6"/>
<evidence type="ECO:0000256" key="2">
    <source>
        <dbReference type="SAM" id="MobiDB-lite"/>
    </source>
</evidence>
<evidence type="ECO:0000313" key="5">
    <source>
        <dbReference type="Proteomes" id="UP000005744"/>
    </source>
</evidence>
<dbReference type="InterPro" id="IPR052534">
    <property type="entry name" value="Extracell_DNA_Util/SecSys_Comp"/>
</dbReference>
<keyword evidence="1" id="KW-0175">Coiled coil</keyword>
<dbReference type="InterPro" id="IPR007813">
    <property type="entry name" value="PilN"/>
</dbReference>
<evidence type="ECO:0000313" key="4">
    <source>
        <dbReference type="EMBL" id="EIJ42926.1"/>
    </source>
</evidence>
<keyword evidence="3" id="KW-0812">Transmembrane</keyword>
<dbReference type="EMBL" id="JH600070">
    <property type="protein sequence ID" value="EIJ42926.1"/>
    <property type="molecule type" value="Genomic_DNA"/>
</dbReference>
<name>I3CH33_9GAMM</name>
<dbReference type="RefSeq" id="WP_002686180.1">
    <property type="nucleotide sequence ID" value="NZ_JH600070.1"/>
</dbReference>
<keyword evidence="3" id="KW-1133">Transmembrane helix</keyword>
<proteinExistence type="predicted"/>
<gene>
    <name evidence="4" type="ORF">BegalDRAFT_2061</name>
</gene>
<dbReference type="PANTHER" id="PTHR40278:SF2">
    <property type="entry name" value="TYPE IV PILUS INNER MEMBRANE COMPONENT PILN"/>
    <property type="match status" value="1"/>
</dbReference>
<dbReference type="OrthoDB" id="5296173at2"/>
<evidence type="ECO:0000256" key="1">
    <source>
        <dbReference type="SAM" id="Coils"/>
    </source>
</evidence>
<dbReference type="eggNOG" id="COG3166">
    <property type="taxonomic scope" value="Bacteria"/>
</dbReference>
<reference evidence="4 5" key="1">
    <citation type="submission" date="2011-11" db="EMBL/GenBank/DDBJ databases">
        <title>Improved High-Quality Draft sequence of Beggiatoa alba B18lD.</title>
        <authorList>
            <consortium name="US DOE Joint Genome Institute"/>
            <person name="Lucas S."/>
            <person name="Han J."/>
            <person name="Lapidus A."/>
            <person name="Cheng J.-F."/>
            <person name="Goodwin L."/>
            <person name="Pitluck S."/>
            <person name="Peters L."/>
            <person name="Mikhailova N."/>
            <person name="Held B."/>
            <person name="Detter J.C."/>
            <person name="Han C."/>
            <person name="Tapia R."/>
            <person name="Land M."/>
            <person name="Hauser L."/>
            <person name="Kyrpides N."/>
            <person name="Ivanova N."/>
            <person name="Pagani I."/>
            <person name="Samuel K."/>
            <person name="Teske A."/>
            <person name="Mueller J."/>
            <person name="Woyke T."/>
        </authorList>
    </citation>
    <scope>NUCLEOTIDE SEQUENCE [LARGE SCALE GENOMIC DNA]</scope>
    <source>
        <strain evidence="4 5">B18LD</strain>
    </source>
</reference>
<sequence length="214" mass="24222">MANINLLPWRETLKREREIRFLIITGIALAIAGIIVLSVHLFMEGEIAYQQSRNDYIQSEINIVKKQIDEIKELEIKKAALIERMNVIQQLEASRPLSVRLMDEMVLRVPEGIYFTTMTQKQDIITIEGVAQSDARVSSLMRQLDSSPYLTNPTVEFIENKDERTVTGIQPDKAPKTTAKRTVSTFKLNLKQEVPKEEDPLAGSSDKPAAPSAR</sequence>
<keyword evidence="3" id="KW-0472">Membrane</keyword>
<dbReference type="Pfam" id="PF05137">
    <property type="entry name" value="PilN"/>
    <property type="match status" value="1"/>
</dbReference>
<dbReference type="Proteomes" id="UP000005744">
    <property type="component" value="Unassembled WGS sequence"/>
</dbReference>
<evidence type="ECO:0000256" key="3">
    <source>
        <dbReference type="SAM" id="Phobius"/>
    </source>
</evidence>
<feature type="transmembrane region" description="Helical" evidence="3">
    <location>
        <begin position="21"/>
        <end position="43"/>
    </location>
</feature>
<organism evidence="4 5">
    <name type="scientific">Beggiatoa alba B18LD</name>
    <dbReference type="NCBI Taxonomy" id="395493"/>
    <lineage>
        <taxon>Bacteria</taxon>
        <taxon>Pseudomonadati</taxon>
        <taxon>Pseudomonadota</taxon>
        <taxon>Gammaproteobacteria</taxon>
        <taxon>Thiotrichales</taxon>
        <taxon>Thiotrichaceae</taxon>
        <taxon>Beggiatoa</taxon>
    </lineage>
</organism>
<dbReference type="STRING" id="395493.BegalDRAFT_2061"/>
<dbReference type="GO" id="GO:0043683">
    <property type="term" value="P:type IV pilus assembly"/>
    <property type="evidence" value="ECO:0007669"/>
    <property type="project" value="TreeGrafter"/>
</dbReference>
<accession>I3CH33</accession>
<dbReference type="PANTHER" id="PTHR40278">
    <property type="entry name" value="DNA UTILIZATION PROTEIN HOFN"/>
    <property type="match status" value="1"/>
</dbReference>
<keyword evidence="5" id="KW-1185">Reference proteome</keyword>
<feature type="region of interest" description="Disordered" evidence="2">
    <location>
        <begin position="172"/>
        <end position="214"/>
    </location>
</feature>
<protein>
    <submittedName>
        <fullName evidence="4">Tfp pilus assembly protein PilN</fullName>
    </submittedName>
</protein>
<dbReference type="AlphaFoldDB" id="I3CH33"/>